<evidence type="ECO:0000313" key="3">
    <source>
        <dbReference type="Proteomes" id="UP000029981"/>
    </source>
</evidence>
<organism evidence="2 3">
    <name type="scientific">Cucumis sativus</name>
    <name type="common">Cucumber</name>
    <dbReference type="NCBI Taxonomy" id="3659"/>
    <lineage>
        <taxon>Eukaryota</taxon>
        <taxon>Viridiplantae</taxon>
        <taxon>Streptophyta</taxon>
        <taxon>Embryophyta</taxon>
        <taxon>Tracheophyta</taxon>
        <taxon>Spermatophyta</taxon>
        <taxon>Magnoliopsida</taxon>
        <taxon>eudicotyledons</taxon>
        <taxon>Gunneridae</taxon>
        <taxon>Pentapetalae</taxon>
        <taxon>rosids</taxon>
        <taxon>fabids</taxon>
        <taxon>Cucurbitales</taxon>
        <taxon>Cucurbitaceae</taxon>
        <taxon>Benincaseae</taxon>
        <taxon>Cucumis</taxon>
    </lineage>
</organism>
<sequence>MVGGNGIGLRIEIGERVIPTENLKPKLDEGRCYCYRLQFLLPFFFFTWLNTKDSFQVLCRRFCHSQSHHHRLPRANDVFLPAVFFSRRNLDLRSRRPLLLIICLDWLTWMVFDAFIGGAMNRKGRRERYGVTTKFNNNVNLWGIDYQDKMVSIVAILQSNNV</sequence>
<keyword evidence="1" id="KW-0812">Transmembrane</keyword>
<gene>
    <name evidence="2" type="ORF">Csa_3G124820</name>
</gene>
<protein>
    <submittedName>
        <fullName evidence="2">Uncharacterized protein</fullName>
    </submittedName>
</protein>
<reference evidence="2 3" key="1">
    <citation type="journal article" date="2009" name="Nat. Genet.">
        <title>The genome of the cucumber, Cucumis sativus L.</title>
        <authorList>
            <person name="Huang S."/>
            <person name="Li R."/>
            <person name="Zhang Z."/>
            <person name="Li L."/>
            <person name="Gu X."/>
            <person name="Fan W."/>
            <person name="Lucas W.J."/>
            <person name="Wang X."/>
            <person name="Xie B."/>
            <person name="Ni P."/>
            <person name="Ren Y."/>
            <person name="Zhu H."/>
            <person name="Li J."/>
            <person name="Lin K."/>
            <person name="Jin W."/>
            <person name="Fei Z."/>
            <person name="Li G."/>
            <person name="Staub J."/>
            <person name="Kilian A."/>
            <person name="van der Vossen E.A."/>
            <person name="Wu Y."/>
            <person name="Guo J."/>
            <person name="He J."/>
            <person name="Jia Z."/>
            <person name="Ren Y."/>
            <person name="Tian G."/>
            <person name="Lu Y."/>
            <person name="Ruan J."/>
            <person name="Qian W."/>
            <person name="Wang M."/>
            <person name="Huang Q."/>
            <person name="Li B."/>
            <person name="Xuan Z."/>
            <person name="Cao J."/>
            <person name="Asan"/>
            <person name="Wu Z."/>
            <person name="Zhang J."/>
            <person name="Cai Q."/>
            <person name="Bai Y."/>
            <person name="Zhao B."/>
            <person name="Han Y."/>
            <person name="Li Y."/>
            <person name="Li X."/>
            <person name="Wang S."/>
            <person name="Shi Q."/>
            <person name="Liu S."/>
            <person name="Cho W.K."/>
            <person name="Kim J.Y."/>
            <person name="Xu Y."/>
            <person name="Heller-Uszynska K."/>
            <person name="Miao H."/>
            <person name="Cheng Z."/>
            <person name="Zhang S."/>
            <person name="Wu J."/>
            <person name="Yang Y."/>
            <person name="Kang H."/>
            <person name="Li M."/>
            <person name="Liang H."/>
            <person name="Ren X."/>
            <person name="Shi Z."/>
            <person name="Wen M."/>
            <person name="Jian M."/>
            <person name="Yang H."/>
            <person name="Zhang G."/>
            <person name="Yang Z."/>
            <person name="Chen R."/>
            <person name="Liu S."/>
            <person name="Li J."/>
            <person name="Ma L."/>
            <person name="Liu H."/>
            <person name="Zhou Y."/>
            <person name="Zhao J."/>
            <person name="Fang X."/>
            <person name="Li G."/>
            <person name="Fang L."/>
            <person name="Li Y."/>
            <person name="Liu D."/>
            <person name="Zheng H."/>
            <person name="Zhang Y."/>
            <person name="Qin N."/>
            <person name="Li Z."/>
            <person name="Yang G."/>
            <person name="Yang S."/>
            <person name="Bolund L."/>
            <person name="Kristiansen K."/>
            <person name="Zheng H."/>
            <person name="Li S."/>
            <person name="Zhang X."/>
            <person name="Yang H."/>
            <person name="Wang J."/>
            <person name="Sun R."/>
            <person name="Zhang B."/>
            <person name="Jiang S."/>
            <person name="Wang J."/>
            <person name="Du Y."/>
            <person name="Li S."/>
        </authorList>
    </citation>
    <scope>NUCLEOTIDE SEQUENCE [LARGE SCALE GENOMIC DNA]</scope>
    <source>
        <strain evidence="3">cv. 9930</strain>
    </source>
</reference>
<reference evidence="2 3" key="4">
    <citation type="journal article" date="2011" name="BMC Genomics">
        <title>RNA-Seq improves annotation of protein-coding genes in the cucumber genome.</title>
        <authorList>
            <person name="Li Z."/>
            <person name="Zhang Z."/>
            <person name="Yan P."/>
            <person name="Huang S."/>
            <person name="Fei Z."/>
            <person name="Lin K."/>
        </authorList>
    </citation>
    <scope>NUCLEOTIDE SEQUENCE [LARGE SCALE GENOMIC DNA]</scope>
    <source>
        <strain evidence="3">cv. 9930</strain>
    </source>
</reference>
<evidence type="ECO:0000313" key="2">
    <source>
        <dbReference type="EMBL" id="KGN56562.1"/>
    </source>
</evidence>
<dbReference type="Proteomes" id="UP000029981">
    <property type="component" value="Chromosome 3"/>
</dbReference>
<feature type="transmembrane region" description="Helical" evidence="1">
    <location>
        <begin position="98"/>
        <end position="119"/>
    </location>
</feature>
<dbReference type="EMBL" id="CM002924">
    <property type="protein sequence ID" value="KGN56562.1"/>
    <property type="molecule type" value="Genomic_DNA"/>
</dbReference>
<accession>A0A0A0L7J9</accession>
<keyword evidence="1" id="KW-0472">Membrane</keyword>
<evidence type="ECO:0000256" key="1">
    <source>
        <dbReference type="SAM" id="Phobius"/>
    </source>
</evidence>
<proteinExistence type="predicted"/>
<dbReference type="AlphaFoldDB" id="A0A0A0L7J9"/>
<keyword evidence="1" id="KW-1133">Transmembrane helix</keyword>
<reference evidence="2 3" key="2">
    <citation type="journal article" date="2009" name="PLoS ONE">
        <title>An integrated genetic and cytogenetic map of the cucumber genome.</title>
        <authorList>
            <person name="Ren Y."/>
            <person name="Zhang Z."/>
            <person name="Liu J."/>
            <person name="Staub J.E."/>
            <person name="Han Y."/>
            <person name="Cheng Z."/>
            <person name="Li X."/>
            <person name="Lu J."/>
            <person name="Miao H."/>
            <person name="Kang H."/>
            <person name="Xie B."/>
            <person name="Gu X."/>
            <person name="Wang X."/>
            <person name="Du Y."/>
            <person name="Jin W."/>
            <person name="Huang S."/>
        </authorList>
    </citation>
    <scope>NUCLEOTIDE SEQUENCE [LARGE SCALE GENOMIC DNA]</scope>
    <source>
        <strain evidence="3">cv. 9930</strain>
    </source>
</reference>
<reference evidence="2 3" key="3">
    <citation type="journal article" date="2010" name="BMC Genomics">
        <title>Transcriptome sequencing and comparative analysis of cucumber flowers with different sex types.</title>
        <authorList>
            <person name="Guo S."/>
            <person name="Zheng Y."/>
            <person name="Joung J.G."/>
            <person name="Liu S."/>
            <person name="Zhang Z."/>
            <person name="Crasta O.R."/>
            <person name="Sobral B.W."/>
            <person name="Xu Y."/>
            <person name="Huang S."/>
            <person name="Fei Z."/>
        </authorList>
    </citation>
    <scope>NUCLEOTIDE SEQUENCE [LARGE SCALE GENOMIC DNA]</scope>
    <source>
        <strain evidence="3">cv. 9930</strain>
    </source>
</reference>
<dbReference type="Gramene" id="KGN56562">
    <property type="protein sequence ID" value="KGN56562"/>
    <property type="gene ID" value="Csa_3G124820"/>
</dbReference>
<keyword evidence="3" id="KW-1185">Reference proteome</keyword>
<name>A0A0A0L7J9_CUCSA</name>